<comment type="caution">
    <text evidence="1">The sequence shown here is derived from an EMBL/GenBank/DDBJ whole genome shotgun (WGS) entry which is preliminary data.</text>
</comment>
<dbReference type="GO" id="GO:0045127">
    <property type="term" value="F:N-acetylglucosamine kinase activity"/>
    <property type="evidence" value="ECO:0007669"/>
    <property type="project" value="UniProtKB-EC"/>
</dbReference>
<evidence type="ECO:0000313" key="1">
    <source>
        <dbReference type="EMBL" id="OIQ84032.1"/>
    </source>
</evidence>
<organism evidence="1">
    <name type="scientific">mine drainage metagenome</name>
    <dbReference type="NCBI Taxonomy" id="410659"/>
    <lineage>
        <taxon>unclassified sequences</taxon>
        <taxon>metagenomes</taxon>
        <taxon>ecological metagenomes</taxon>
    </lineage>
</organism>
<dbReference type="PANTHER" id="PTHR18964:SF149">
    <property type="entry name" value="BIFUNCTIONAL UDP-N-ACETYLGLUCOSAMINE 2-EPIMERASE_N-ACETYLMANNOSAMINE KINASE"/>
    <property type="match status" value="1"/>
</dbReference>
<name>A0A1J5QKQ1_9ZZZZ</name>
<proteinExistence type="predicted"/>
<reference evidence="1" key="1">
    <citation type="submission" date="2016-10" db="EMBL/GenBank/DDBJ databases">
        <title>Sequence of Gallionella enrichment culture.</title>
        <authorList>
            <person name="Poehlein A."/>
            <person name="Muehling M."/>
            <person name="Daniel R."/>
        </authorList>
    </citation>
    <scope>NUCLEOTIDE SEQUENCE</scope>
</reference>
<dbReference type="EMBL" id="MLJW01000651">
    <property type="protein sequence ID" value="OIQ84032.1"/>
    <property type="molecule type" value="Genomic_DNA"/>
</dbReference>
<keyword evidence="1" id="KW-0418">Kinase</keyword>
<dbReference type="SUPFAM" id="SSF53067">
    <property type="entry name" value="Actin-like ATPase domain"/>
    <property type="match status" value="1"/>
</dbReference>
<dbReference type="AlphaFoldDB" id="A0A1J5QKQ1"/>
<dbReference type="InterPro" id="IPR000600">
    <property type="entry name" value="ROK"/>
</dbReference>
<dbReference type="EC" id="2.7.1.59" evidence="1"/>
<sequence>MLIGVDVGGTNLRVGVVDGLRVIDEQRVNADFAGLCRSSTPDRALQAIQAMLVDVLSASLRKYPAVTAVGLGFPGFIVSGRVVQSPNLPGLVDVDLVAPLGISLGCPVIIENDALAAAYGEYRLALSLNPLTPDGQARPHAGLVYLGLGTGVGGGLIAGGAPYSGEHGVAMEVGHLIVEPDGRLCGCGNRGCMEQYASASGVAMTYLELSGNSLMADQIAERAATGDAHAIAAYALAGAKLAQALAHILKVVDIGQVVIGGGMSAAWPWLRAGFEQRLDLDLIPALRGKIRITLSRAGDQAGMIGASWLAMEKTP</sequence>
<dbReference type="Pfam" id="PF00480">
    <property type="entry name" value="ROK"/>
    <property type="match status" value="1"/>
</dbReference>
<dbReference type="InterPro" id="IPR043129">
    <property type="entry name" value="ATPase_NBD"/>
</dbReference>
<dbReference type="Gene3D" id="3.30.420.40">
    <property type="match status" value="2"/>
</dbReference>
<accession>A0A1J5QKQ1</accession>
<protein>
    <submittedName>
        <fullName evidence="1">N-acetyl-D-glucosamine kinase</fullName>
        <ecNumber evidence="1">2.7.1.59</ecNumber>
    </submittedName>
</protein>
<gene>
    <name evidence="1" type="primary">nagK_7</name>
    <name evidence="1" type="ORF">GALL_341630</name>
</gene>
<dbReference type="PANTHER" id="PTHR18964">
    <property type="entry name" value="ROK (REPRESSOR, ORF, KINASE) FAMILY"/>
    <property type="match status" value="1"/>
</dbReference>
<keyword evidence="1" id="KW-0808">Transferase</keyword>